<organism evidence="2 4">
    <name type="scientific">Rhodococcus opacus</name>
    <name type="common">Nocardia opaca</name>
    <dbReference type="NCBI Taxonomy" id="37919"/>
    <lineage>
        <taxon>Bacteria</taxon>
        <taxon>Bacillati</taxon>
        <taxon>Actinomycetota</taxon>
        <taxon>Actinomycetes</taxon>
        <taxon>Mycobacteriales</taxon>
        <taxon>Nocardiaceae</taxon>
        <taxon>Rhodococcus</taxon>
    </lineage>
</organism>
<dbReference type="Proteomes" id="UP001066327">
    <property type="component" value="Unassembled WGS sequence"/>
</dbReference>
<evidence type="ECO:0000313" key="1">
    <source>
        <dbReference type="EMBL" id="MCZ4588328.1"/>
    </source>
</evidence>
<gene>
    <name evidence="1" type="ORF">O4328_32475</name>
    <name evidence="2" type="ORF">Q5707_21040</name>
</gene>
<reference evidence="2" key="2">
    <citation type="submission" date="2023-07" db="EMBL/GenBank/DDBJ databases">
        <title>Genomic analysis of Rhodococcus opacus VOC-14 with glycol ethers degradation activity.</title>
        <authorList>
            <person name="Narkevich D.A."/>
            <person name="Hlushen A.M."/>
            <person name="Akhremchuk A.E."/>
            <person name="Sikolenko M.A."/>
            <person name="Valentovich L.N."/>
        </authorList>
    </citation>
    <scope>NUCLEOTIDE SEQUENCE</scope>
    <source>
        <strain evidence="2">VOC-14</strain>
    </source>
</reference>
<sequence length="97" mass="10609">MLPELFGSAVLHDDGTATEWLNQYLDLLETLHAISETSTPAADAAEAFLESLADYANYYDLIVELVKNHSTTTTAPALLALYTSSVIRQLRRSAPLP</sequence>
<protein>
    <submittedName>
        <fullName evidence="2">Uncharacterized protein</fullName>
    </submittedName>
</protein>
<reference evidence="1" key="1">
    <citation type="submission" date="2022-12" db="EMBL/GenBank/DDBJ databases">
        <authorList>
            <person name="Krivoruchko A.V."/>
            <person name="Elkin A."/>
        </authorList>
    </citation>
    <scope>NUCLEOTIDE SEQUENCE</scope>
    <source>
        <strain evidence="1">IEGM 249</strain>
    </source>
</reference>
<keyword evidence="3" id="KW-1185">Reference proteome</keyword>
<evidence type="ECO:0000313" key="2">
    <source>
        <dbReference type="EMBL" id="WLF44451.1"/>
    </source>
</evidence>
<evidence type="ECO:0000313" key="4">
    <source>
        <dbReference type="Proteomes" id="UP001231166"/>
    </source>
</evidence>
<proteinExistence type="predicted"/>
<accession>A0AAX3Y5B2</accession>
<dbReference type="AlphaFoldDB" id="A0AAX3Y5B2"/>
<dbReference type="EMBL" id="CP130953">
    <property type="protein sequence ID" value="WLF44451.1"/>
    <property type="molecule type" value="Genomic_DNA"/>
</dbReference>
<dbReference type="RefSeq" id="WP_269592237.1">
    <property type="nucleotide sequence ID" value="NZ_CP130953.1"/>
</dbReference>
<evidence type="ECO:0000313" key="3">
    <source>
        <dbReference type="Proteomes" id="UP001066327"/>
    </source>
</evidence>
<name>A0AAX3Y5B2_RHOOP</name>
<dbReference type="Proteomes" id="UP001231166">
    <property type="component" value="Chromosome"/>
</dbReference>
<dbReference type="EMBL" id="JAPWIS010000021">
    <property type="protein sequence ID" value="MCZ4588328.1"/>
    <property type="molecule type" value="Genomic_DNA"/>
</dbReference>